<evidence type="ECO:0000313" key="1">
    <source>
        <dbReference type="EMBL" id="KAK8770200.1"/>
    </source>
</evidence>
<sequence length="97" mass="11673">MWVVLFAPALQQSTKVKMELKEMKQQWEQVEGEVEFCKNAIPRFIELLREEQAQTAMLHRSYEEEQQLPDDVLEVERKAQASYNSRKRFWLKQDKAE</sequence>
<proteinExistence type="predicted"/>
<name>A0AAQ4E685_AMBAM</name>
<reference evidence="1 2" key="1">
    <citation type="journal article" date="2023" name="Arcadia Sci">
        <title>De novo assembly of a long-read Amblyomma americanum tick genome.</title>
        <authorList>
            <person name="Chou S."/>
            <person name="Poskanzer K.E."/>
            <person name="Rollins M."/>
            <person name="Thuy-Boun P.S."/>
        </authorList>
    </citation>
    <scope>NUCLEOTIDE SEQUENCE [LARGE SCALE GENOMIC DNA]</scope>
    <source>
        <strain evidence="1">F_SG_1</strain>
        <tissue evidence="1">Salivary glands</tissue>
    </source>
</reference>
<feature type="non-terminal residue" evidence="1">
    <location>
        <position position="97"/>
    </location>
</feature>
<organism evidence="1 2">
    <name type="scientific">Amblyomma americanum</name>
    <name type="common">Lone star tick</name>
    <dbReference type="NCBI Taxonomy" id="6943"/>
    <lineage>
        <taxon>Eukaryota</taxon>
        <taxon>Metazoa</taxon>
        <taxon>Ecdysozoa</taxon>
        <taxon>Arthropoda</taxon>
        <taxon>Chelicerata</taxon>
        <taxon>Arachnida</taxon>
        <taxon>Acari</taxon>
        <taxon>Parasitiformes</taxon>
        <taxon>Ixodida</taxon>
        <taxon>Ixodoidea</taxon>
        <taxon>Ixodidae</taxon>
        <taxon>Amblyomminae</taxon>
        <taxon>Amblyomma</taxon>
    </lineage>
</organism>
<comment type="caution">
    <text evidence="1">The sequence shown here is derived from an EMBL/GenBank/DDBJ whole genome shotgun (WGS) entry which is preliminary data.</text>
</comment>
<accession>A0AAQ4E685</accession>
<gene>
    <name evidence="1" type="ORF">V5799_013335</name>
</gene>
<dbReference type="EMBL" id="JARKHS020021499">
    <property type="protein sequence ID" value="KAK8770200.1"/>
    <property type="molecule type" value="Genomic_DNA"/>
</dbReference>
<dbReference type="Proteomes" id="UP001321473">
    <property type="component" value="Unassembled WGS sequence"/>
</dbReference>
<protein>
    <submittedName>
        <fullName evidence="1">Uncharacterized protein</fullName>
    </submittedName>
</protein>
<evidence type="ECO:0000313" key="2">
    <source>
        <dbReference type="Proteomes" id="UP001321473"/>
    </source>
</evidence>
<keyword evidence="2" id="KW-1185">Reference proteome</keyword>
<dbReference type="AlphaFoldDB" id="A0AAQ4E685"/>